<dbReference type="InterPro" id="IPR022712">
    <property type="entry name" value="Beta_Casp"/>
</dbReference>
<keyword evidence="3" id="KW-0540">Nuclease</keyword>
<dbReference type="GO" id="GO:0006398">
    <property type="term" value="P:mRNA 3'-end processing by stem-loop binding and cleavage"/>
    <property type="evidence" value="ECO:0007669"/>
    <property type="project" value="TreeGrafter"/>
</dbReference>
<evidence type="ECO:0000313" key="8">
    <source>
        <dbReference type="EMBL" id="CAD2214862.1"/>
    </source>
</evidence>
<dbReference type="GO" id="GO:0003723">
    <property type="term" value="F:RNA binding"/>
    <property type="evidence" value="ECO:0007669"/>
    <property type="project" value="TreeGrafter"/>
</dbReference>
<dbReference type="GO" id="GO:0004534">
    <property type="term" value="F:5'-3' RNA exonuclease activity"/>
    <property type="evidence" value="ECO:0007669"/>
    <property type="project" value="TreeGrafter"/>
</dbReference>
<dbReference type="InterPro" id="IPR001279">
    <property type="entry name" value="Metallo-B-lactamas"/>
</dbReference>
<dbReference type="PANTHER" id="PTHR11203:SF11">
    <property type="entry name" value="CLEAVAGE AND POLYADENYLATION SPECIFICITY FACTOR SUBUNIT 3"/>
    <property type="match status" value="1"/>
</dbReference>
<keyword evidence="4" id="KW-0378">Hydrolase</keyword>
<evidence type="ECO:0000256" key="4">
    <source>
        <dbReference type="ARBA" id="ARBA00022801"/>
    </source>
</evidence>
<dbReference type="AlphaFoldDB" id="A0A7G2CA21"/>
<organism evidence="8 9">
    <name type="scientific">Angomonas deanei</name>
    <dbReference type="NCBI Taxonomy" id="59799"/>
    <lineage>
        <taxon>Eukaryota</taxon>
        <taxon>Discoba</taxon>
        <taxon>Euglenozoa</taxon>
        <taxon>Kinetoplastea</taxon>
        <taxon>Metakinetoplastina</taxon>
        <taxon>Trypanosomatida</taxon>
        <taxon>Trypanosomatidae</taxon>
        <taxon>Strigomonadinae</taxon>
        <taxon>Angomonas</taxon>
    </lineage>
</organism>
<evidence type="ECO:0000256" key="1">
    <source>
        <dbReference type="ARBA" id="ARBA00004123"/>
    </source>
</evidence>
<dbReference type="EMBL" id="LR877148">
    <property type="protein sequence ID" value="CAD2214862.1"/>
    <property type="molecule type" value="Genomic_DNA"/>
</dbReference>
<feature type="domain" description="Metallo-beta-lactamase" evidence="6">
    <location>
        <begin position="39"/>
        <end position="256"/>
    </location>
</feature>
<evidence type="ECO:0000256" key="2">
    <source>
        <dbReference type="ARBA" id="ARBA00022664"/>
    </source>
</evidence>
<evidence type="ECO:0000259" key="7">
    <source>
        <dbReference type="SMART" id="SM01027"/>
    </source>
</evidence>
<dbReference type="GO" id="GO:0005847">
    <property type="term" value="C:mRNA cleavage and polyadenylation specificity factor complex"/>
    <property type="evidence" value="ECO:0007669"/>
    <property type="project" value="TreeGrafter"/>
</dbReference>
<dbReference type="CDD" id="cd16292">
    <property type="entry name" value="CPSF3-like_MBL-fold"/>
    <property type="match status" value="1"/>
</dbReference>
<evidence type="ECO:0000256" key="3">
    <source>
        <dbReference type="ARBA" id="ARBA00022722"/>
    </source>
</evidence>
<evidence type="ECO:0000313" key="9">
    <source>
        <dbReference type="Proteomes" id="UP000515908"/>
    </source>
</evidence>
<dbReference type="FunFam" id="3.40.50.10890:FF:000001">
    <property type="entry name" value="Cleavage and polyadenylation specificity factor subunit 3"/>
    <property type="match status" value="1"/>
</dbReference>
<feature type="domain" description="Beta-Casp" evidence="7">
    <location>
        <begin position="268"/>
        <end position="398"/>
    </location>
</feature>
<dbReference type="InterPro" id="IPR011108">
    <property type="entry name" value="RMMBL"/>
</dbReference>
<dbReference type="SMART" id="SM01027">
    <property type="entry name" value="Beta-Casp"/>
    <property type="match status" value="1"/>
</dbReference>
<dbReference type="Pfam" id="PF00753">
    <property type="entry name" value="Lactamase_B"/>
    <property type="match status" value="1"/>
</dbReference>
<dbReference type="Proteomes" id="UP000515908">
    <property type="component" value="Chromosome 04"/>
</dbReference>
<keyword evidence="9" id="KW-1185">Reference proteome</keyword>
<accession>A0A7G2CA21</accession>
<sequence>MAANNFVQVNRNVHVSYGADAKLQDEVEIIPIGSGGEVGRSCVIVKYKGKTIMFDCGNHPAKTGLDSLPFFDSIKAEEVDLVLITHFHLDHCGALPFFINQTNFNQKMRKDGSKGRVFMTSATKAFYLMVMKDFLRVGAGAEDLVNEEWLQNTMGQVETIEYHEEKTVNSIRFQAFNAGHVLGAAMFLVEINNVRILYTGDFSRIPDRHLFGAEIPYVSPDIVIVESTNGIREMESREEREDNFTRKVHEVVARGGKCLIPVFALGRAQELLLLLEEFWEAHKELQNIPIFYASSLAHACMKLYKTFTSGMNERVKEQHAHHKNPFEFKFIQSLLDLQGDKAKTHEALHNNGPCVVLASPGMLQSGLSLQLFERWCGGKNNGIIMAGYCVDGTLAKEVLDKPREVLTPDKSKVLNLRMGTIEAISFSAHSDGRQTRDFIAALPKAKHIILVHGNAKAMDQLKNKLTQDFAERRATVYTTKNEEAIRIPFTTQRTAKIMGKLTMLHDENGAETEQNAGEVTPGVHPGDFVSGVLLSGNTNQSILIHPDDVSTFTNLSVTTVKQAMLLPLPRYVSAQQVLETLQSYFAQSSVFHDIVPKVTDNNTIDQTETGVTKIKVFFGPHRRSQK</sequence>
<keyword evidence="2" id="KW-0507">mRNA processing</keyword>
<evidence type="ECO:0000259" key="6">
    <source>
        <dbReference type="SMART" id="SM00849"/>
    </source>
</evidence>
<keyword evidence="5" id="KW-0539">Nucleus</keyword>
<dbReference type="VEuPathDB" id="TriTrypDB:ADEAN_000231500"/>
<evidence type="ECO:0000256" key="5">
    <source>
        <dbReference type="ARBA" id="ARBA00023242"/>
    </source>
</evidence>
<dbReference type="PANTHER" id="PTHR11203">
    <property type="entry name" value="CLEAVAGE AND POLYADENYLATION SPECIFICITY FACTOR FAMILY MEMBER"/>
    <property type="match status" value="1"/>
</dbReference>
<comment type="subcellular location">
    <subcellularLocation>
        <location evidence="1">Nucleus</location>
    </subcellularLocation>
</comment>
<dbReference type="Pfam" id="PF07521">
    <property type="entry name" value="RMMBL"/>
    <property type="match status" value="1"/>
</dbReference>
<dbReference type="InterPro" id="IPR036866">
    <property type="entry name" value="RibonucZ/Hydroxyglut_hydro"/>
</dbReference>
<dbReference type="GO" id="GO:0004521">
    <property type="term" value="F:RNA endonuclease activity"/>
    <property type="evidence" value="ECO:0007669"/>
    <property type="project" value="TreeGrafter"/>
</dbReference>
<reference evidence="8 9" key="1">
    <citation type="submission" date="2020-08" db="EMBL/GenBank/DDBJ databases">
        <authorList>
            <person name="Newling K."/>
            <person name="Davey J."/>
            <person name="Forrester S."/>
        </authorList>
    </citation>
    <scope>NUCLEOTIDE SEQUENCE [LARGE SCALE GENOMIC DNA]</scope>
    <source>
        <strain evidence="9">Crithidia deanei Carvalho (ATCC PRA-265)</strain>
    </source>
</reference>
<dbReference type="OrthoDB" id="10249535at2759"/>
<protein>
    <submittedName>
        <fullName evidence="8">Uncharacterized protein</fullName>
    </submittedName>
</protein>
<dbReference type="InterPro" id="IPR050698">
    <property type="entry name" value="MBL"/>
</dbReference>
<proteinExistence type="predicted"/>
<dbReference type="Gene3D" id="3.40.50.10890">
    <property type="match status" value="1"/>
</dbReference>
<gene>
    <name evidence="8" type="ORF">ADEAN_000231500</name>
</gene>
<dbReference type="Gene3D" id="3.60.15.10">
    <property type="entry name" value="Ribonuclease Z/Hydroxyacylglutathione hydrolase-like"/>
    <property type="match status" value="1"/>
</dbReference>
<dbReference type="Pfam" id="PF10996">
    <property type="entry name" value="Beta-Casp"/>
    <property type="match status" value="1"/>
</dbReference>
<dbReference type="SUPFAM" id="SSF56281">
    <property type="entry name" value="Metallo-hydrolase/oxidoreductase"/>
    <property type="match status" value="1"/>
</dbReference>
<dbReference type="SMART" id="SM00849">
    <property type="entry name" value="Lactamase_B"/>
    <property type="match status" value="1"/>
</dbReference>
<name>A0A7G2CA21_9TRYP</name>